<dbReference type="RefSeq" id="XP_060459691.1">
    <property type="nucleotide sequence ID" value="XM_060603393.1"/>
</dbReference>
<dbReference type="PANTHER" id="PTHR35273">
    <property type="entry name" value="ALPHA-1,4 POLYGALACTOSAMINIDASE, PUTATIVE (AFU_ORTHOLOGUE AFUA_3G07890)-RELATED"/>
    <property type="match status" value="1"/>
</dbReference>
<protein>
    <recommendedName>
        <fullName evidence="2">alpha-galactosidase</fullName>
        <ecNumber evidence="2">3.2.1.22</ecNumber>
    </recommendedName>
</protein>
<dbReference type="InterPro" id="IPR017853">
    <property type="entry name" value="GH"/>
</dbReference>
<evidence type="ECO:0000313" key="6">
    <source>
        <dbReference type="Proteomes" id="UP001233271"/>
    </source>
</evidence>
<organism evidence="5 6">
    <name type="scientific">Cutaneotrichosporon cavernicola</name>
    <dbReference type="NCBI Taxonomy" id="279322"/>
    <lineage>
        <taxon>Eukaryota</taxon>
        <taxon>Fungi</taxon>
        <taxon>Dikarya</taxon>
        <taxon>Basidiomycota</taxon>
        <taxon>Agaricomycotina</taxon>
        <taxon>Tremellomycetes</taxon>
        <taxon>Trichosporonales</taxon>
        <taxon>Trichosporonaceae</taxon>
        <taxon>Cutaneotrichosporon</taxon>
    </lineage>
</organism>
<dbReference type="GO" id="GO:0004557">
    <property type="term" value="F:alpha-galactosidase activity"/>
    <property type="evidence" value="ECO:0007669"/>
    <property type="project" value="UniProtKB-EC"/>
</dbReference>
<name>A0AA48QYI3_9TREE</name>
<evidence type="ECO:0000313" key="5">
    <source>
        <dbReference type="EMBL" id="BEI94426.1"/>
    </source>
</evidence>
<feature type="domain" description="Glycoside-hydrolase family GH114 TIM-barrel" evidence="4">
    <location>
        <begin position="120"/>
        <end position="352"/>
    </location>
</feature>
<dbReference type="KEGG" id="ccac:CcaHIS019_0608850"/>
<evidence type="ECO:0000256" key="2">
    <source>
        <dbReference type="ARBA" id="ARBA00012755"/>
    </source>
</evidence>
<dbReference type="AlphaFoldDB" id="A0AA48QYI3"/>
<evidence type="ECO:0000259" key="4">
    <source>
        <dbReference type="Pfam" id="PF03537"/>
    </source>
</evidence>
<dbReference type="Gene3D" id="3.20.20.70">
    <property type="entry name" value="Aldolase class I"/>
    <property type="match status" value="1"/>
</dbReference>
<accession>A0AA48QYI3</accession>
<dbReference type="PANTHER" id="PTHR35273:SF2">
    <property type="entry name" value="ALPHA-GALACTOSIDASE"/>
    <property type="match status" value="1"/>
</dbReference>
<dbReference type="EMBL" id="AP028217">
    <property type="protein sequence ID" value="BEI94426.1"/>
    <property type="molecule type" value="Genomic_DNA"/>
</dbReference>
<dbReference type="GeneID" id="85498296"/>
<dbReference type="Proteomes" id="UP001233271">
    <property type="component" value="Chromosome 6"/>
</dbReference>
<dbReference type="EC" id="3.2.1.22" evidence="2"/>
<feature type="transmembrane region" description="Helical" evidence="3">
    <location>
        <begin position="51"/>
        <end position="72"/>
    </location>
</feature>
<keyword evidence="6" id="KW-1185">Reference proteome</keyword>
<proteinExistence type="predicted"/>
<keyword evidence="3" id="KW-1133">Transmembrane helix</keyword>
<reference evidence="5" key="1">
    <citation type="journal article" date="2023" name="BMC Genomics">
        <title>Chromosome-level genome assemblies of Cutaneotrichosporon spp. (Trichosporonales, Basidiomycota) reveal imbalanced evolution between nucleotide sequences and chromosome synteny.</title>
        <authorList>
            <person name="Kobayashi Y."/>
            <person name="Kayamori A."/>
            <person name="Aoki K."/>
            <person name="Shiwa Y."/>
            <person name="Matsutani M."/>
            <person name="Fujita N."/>
            <person name="Sugita T."/>
            <person name="Iwasaki W."/>
            <person name="Tanaka N."/>
            <person name="Takashima M."/>
        </authorList>
    </citation>
    <scope>NUCLEOTIDE SEQUENCE</scope>
    <source>
        <strain evidence="5">HIS019</strain>
    </source>
</reference>
<sequence>MGTALIQFIPSDGPDSNSYQKDGTLSKSDLESASSINKRPHRQRWPLWKKMVILGFLLVLIIPLAVGVPVGLCIKKGDSASASTPASASASASSAASAAASATATVSRPGAVWQPAVGTTWQIVLSEQVSITNGKPTPDVDVYDIDLFDVQPSTIASLHAAGKKVICYFSAGSYEDWRPDAKDWDKSDLGSDLQGWKGEKWVKTGSAKVRSIMAQRIQMAADKGCDAVDPDNVDAYDNANGLGLTQADAADYVKFLARESAKHNMGCGLKNAAAIVPQVSTDVQFSVVEECAQYGECASYRGIIDKNKPVFSIEYPSGAGTQMSSNSLSAVCNAGGSAGFSMVMKKMNLDQWVQFCNGQVS</sequence>
<dbReference type="InterPro" id="IPR004352">
    <property type="entry name" value="GH114_TIM-barrel"/>
</dbReference>
<comment type="catalytic activity">
    <reaction evidence="1">
        <text>Hydrolysis of terminal, non-reducing alpha-D-galactose residues in alpha-D-galactosides, including galactose oligosaccharides, galactomannans and galactolipids.</text>
        <dbReference type="EC" id="3.2.1.22"/>
    </reaction>
</comment>
<dbReference type="InterPro" id="IPR013785">
    <property type="entry name" value="Aldolase_TIM"/>
</dbReference>
<keyword evidence="3" id="KW-0812">Transmembrane</keyword>
<keyword evidence="3" id="KW-0472">Membrane</keyword>
<dbReference type="SUPFAM" id="SSF51445">
    <property type="entry name" value="(Trans)glycosidases"/>
    <property type="match status" value="1"/>
</dbReference>
<dbReference type="Pfam" id="PF03537">
    <property type="entry name" value="Glyco_hydro_114"/>
    <property type="match status" value="1"/>
</dbReference>
<evidence type="ECO:0000256" key="3">
    <source>
        <dbReference type="SAM" id="Phobius"/>
    </source>
</evidence>
<evidence type="ECO:0000256" key="1">
    <source>
        <dbReference type="ARBA" id="ARBA00001255"/>
    </source>
</evidence>
<gene>
    <name evidence="5" type="ORF">CcaverHIS019_0608850</name>
</gene>